<dbReference type="PATRIC" id="fig|145458.7.peg.1703"/>
<keyword evidence="4" id="KW-1185">Reference proteome</keyword>
<feature type="domain" description="Carrier" evidence="1">
    <location>
        <begin position="11"/>
        <end position="87"/>
    </location>
</feature>
<dbReference type="Proteomes" id="UP000237966">
    <property type="component" value="Unassembled WGS sequence"/>
</dbReference>
<evidence type="ECO:0000313" key="2">
    <source>
        <dbReference type="EMBL" id="KKM44307.1"/>
    </source>
</evidence>
<dbReference type="PROSITE" id="PS50075">
    <property type="entry name" value="CARRIER"/>
    <property type="match status" value="1"/>
</dbReference>
<dbReference type="GeneID" id="93666859"/>
<proteinExistence type="predicted"/>
<dbReference type="KEGG" id="rtx:TI83_07495"/>
<dbReference type="STRING" id="145458.APU90_09585"/>
<organism evidence="2 4">
    <name type="scientific">Rathayibacter toxicus</name>
    <dbReference type="NCBI Taxonomy" id="145458"/>
    <lineage>
        <taxon>Bacteria</taxon>
        <taxon>Bacillati</taxon>
        <taxon>Actinomycetota</taxon>
        <taxon>Actinomycetes</taxon>
        <taxon>Micrococcales</taxon>
        <taxon>Microbacteriaceae</taxon>
        <taxon>Rathayibacter</taxon>
    </lineage>
</organism>
<name>A0A0C5BT21_9MICO</name>
<sequence length="96" mass="10594">MTNDVQDEVLVILLERARQLVTERGEPTEVPEAISLITPLAELRLDSMEQVELISDIEAHFGVEIADDTLRESTTVGDICRAINDQRTLSDSGNGD</sequence>
<dbReference type="EMBL" id="PSWU01000012">
    <property type="protein sequence ID" value="PPI14380.1"/>
    <property type="molecule type" value="Genomic_DNA"/>
</dbReference>
<dbReference type="OrthoDB" id="9765468at2"/>
<dbReference type="EMBL" id="LBFI01000057">
    <property type="protein sequence ID" value="KKM44307.1"/>
    <property type="molecule type" value="Genomic_DNA"/>
</dbReference>
<dbReference type="InterPro" id="IPR036736">
    <property type="entry name" value="ACP-like_sf"/>
</dbReference>
<comment type="caution">
    <text evidence="2">The sequence shown here is derived from an EMBL/GenBank/DDBJ whole genome shotgun (WGS) entry which is preliminary data.</text>
</comment>
<dbReference type="Proteomes" id="UP000052979">
    <property type="component" value="Unassembled WGS sequence"/>
</dbReference>
<dbReference type="RefSeq" id="WP_042734160.1">
    <property type="nucleotide sequence ID" value="NZ_CP010848.1"/>
</dbReference>
<gene>
    <name evidence="3" type="ORF">C5C51_07315</name>
    <name evidence="2" type="ORF">VT73_10450</name>
</gene>
<reference evidence="2 4" key="1">
    <citation type="submission" date="2015-04" db="EMBL/GenBank/DDBJ databases">
        <title>Draft genome sequence of Rathayibacter toxicus strain FH-142 (AKA 70134 or CS 32), a Western Australian isolate.</title>
        <authorList>
            <consortium name="Consortium for Microbial Forensics and Genomics (microFORGE)"/>
            <person name="Knight B.M."/>
            <person name="Roberts D.P."/>
            <person name="Lin D."/>
            <person name="Hari K."/>
            <person name="Fletcher J."/>
            <person name="Melcher U."/>
            <person name="Blagden T."/>
            <person name="Luster D.G."/>
            <person name="Sechler A.J."/>
            <person name="Schneider W.L."/>
            <person name="Winegar R.A."/>
        </authorList>
    </citation>
    <scope>NUCLEOTIDE SEQUENCE [LARGE SCALE GENOMIC DNA]</scope>
    <source>
        <strain evidence="2 4">FH142</strain>
    </source>
</reference>
<evidence type="ECO:0000313" key="5">
    <source>
        <dbReference type="Proteomes" id="UP000237966"/>
    </source>
</evidence>
<dbReference type="KEGG" id="rtc:APU90_09585"/>
<protein>
    <submittedName>
        <fullName evidence="3">Acyl carrier protein</fullName>
    </submittedName>
</protein>
<accession>A0A0C5BT21</accession>
<dbReference type="Gene3D" id="1.10.1200.10">
    <property type="entry name" value="ACP-like"/>
    <property type="match status" value="1"/>
</dbReference>
<dbReference type="InterPro" id="IPR009081">
    <property type="entry name" value="PP-bd_ACP"/>
</dbReference>
<evidence type="ECO:0000313" key="4">
    <source>
        <dbReference type="Proteomes" id="UP000052979"/>
    </source>
</evidence>
<evidence type="ECO:0000313" key="3">
    <source>
        <dbReference type="EMBL" id="PPI14380.1"/>
    </source>
</evidence>
<dbReference type="AlphaFoldDB" id="A0A0C5BT21"/>
<dbReference type="Pfam" id="PF00550">
    <property type="entry name" value="PP-binding"/>
    <property type="match status" value="1"/>
</dbReference>
<reference evidence="3 5" key="2">
    <citation type="submission" date="2018-02" db="EMBL/GenBank/DDBJ databases">
        <title>Bacteriophage NCPPB3778 and a type I-E CRISPR drive the evolution of the US Biological Select Agent, Rathayibacter toxicus.</title>
        <authorList>
            <person name="Davis E.W.II."/>
            <person name="Tabima J.F."/>
            <person name="Weisberg A.J."/>
            <person name="Lopes L.D."/>
            <person name="Wiseman M.S."/>
            <person name="Wiseman M.S."/>
            <person name="Pupko T."/>
            <person name="Belcher M.S."/>
            <person name="Sechler A.J."/>
            <person name="Tancos M.A."/>
            <person name="Schroeder B.K."/>
            <person name="Murray T.D."/>
            <person name="Luster D.G."/>
            <person name="Schneider W.L."/>
            <person name="Rogers E."/>
            <person name="Andreote F.D."/>
            <person name="Grunwald N.J."/>
            <person name="Putnam M.L."/>
            <person name="Chang J.H."/>
        </authorList>
    </citation>
    <scope>NUCLEOTIDE SEQUENCE [LARGE SCALE GENOMIC DNA]</scope>
    <source>
        <strain evidence="3 5">FH99</strain>
    </source>
</reference>
<evidence type="ECO:0000259" key="1">
    <source>
        <dbReference type="PROSITE" id="PS50075"/>
    </source>
</evidence>
<dbReference type="SUPFAM" id="SSF47336">
    <property type="entry name" value="ACP-like"/>
    <property type="match status" value="1"/>
</dbReference>